<gene>
    <name evidence="1" type="ORF">AVEN_55213_1</name>
</gene>
<organism evidence="1 2">
    <name type="scientific">Araneus ventricosus</name>
    <name type="common">Orbweaver spider</name>
    <name type="synonym">Epeira ventricosa</name>
    <dbReference type="NCBI Taxonomy" id="182803"/>
    <lineage>
        <taxon>Eukaryota</taxon>
        <taxon>Metazoa</taxon>
        <taxon>Ecdysozoa</taxon>
        <taxon>Arthropoda</taxon>
        <taxon>Chelicerata</taxon>
        <taxon>Arachnida</taxon>
        <taxon>Araneae</taxon>
        <taxon>Araneomorphae</taxon>
        <taxon>Entelegynae</taxon>
        <taxon>Araneoidea</taxon>
        <taxon>Araneidae</taxon>
        <taxon>Araneus</taxon>
    </lineage>
</organism>
<accession>A0A4Y2G8H1</accession>
<evidence type="ECO:0000313" key="1">
    <source>
        <dbReference type="EMBL" id="GBM49005.1"/>
    </source>
</evidence>
<comment type="caution">
    <text evidence="1">The sequence shown here is derived from an EMBL/GenBank/DDBJ whole genome shotgun (WGS) entry which is preliminary data.</text>
</comment>
<dbReference type="Proteomes" id="UP000499080">
    <property type="component" value="Unassembled WGS sequence"/>
</dbReference>
<reference evidence="1 2" key="1">
    <citation type="journal article" date="2019" name="Sci. Rep.">
        <title>Orb-weaving spider Araneus ventricosus genome elucidates the spidroin gene catalogue.</title>
        <authorList>
            <person name="Kono N."/>
            <person name="Nakamura H."/>
            <person name="Ohtoshi R."/>
            <person name="Moran D.A.P."/>
            <person name="Shinohara A."/>
            <person name="Yoshida Y."/>
            <person name="Fujiwara M."/>
            <person name="Mori M."/>
            <person name="Tomita M."/>
            <person name="Arakawa K."/>
        </authorList>
    </citation>
    <scope>NUCLEOTIDE SEQUENCE [LARGE SCALE GENOMIC DNA]</scope>
</reference>
<dbReference type="EMBL" id="BGPR01001236">
    <property type="protein sequence ID" value="GBM49005.1"/>
    <property type="molecule type" value="Genomic_DNA"/>
</dbReference>
<keyword evidence="2" id="KW-1185">Reference proteome</keyword>
<protein>
    <submittedName>
        <fullName evidence="1">Uncharacterized protein</fullName>
    </submittedName>
</protein>
<dbReference type="AlphaFoldDB" id="A0A4Y2G8H1"/>
<proteinExistence type="predicted"/>
<evidence type="ECO:0000313" key="2">
    <source>
        <dbReference type="Proteomes" id="UP000499080"/>
    </source>
</evidence>
<name>A0A4Y2G8H1_ARAVE</name>
<sequence length="99" mass="11187">MNLLISGPPEFEKAFFLELCLPICDEDNLKTRTVGRVNYAMVSLYQNCRLSSNFGRNPSKGSWSVWSSVCMGIQAHVKRLRWPSGKASSSEPHCSRFET</sequence>